<dbReference type="RefSeq" id="WP_284602941.1">
    <property type="nucleotide sequence ID" value="NZ_CP098752.1"/>
</dbReference>
<dbReference type="Pfam" id="PF13623">
    <property type="entry name" value="SurA_N_2"/>
    <property type="match status" value="1"/>
</dbReference>
<name>A0AAJ6G9P8_BRAPL</name>
<keyword evidence="2" id="KW-1003">Cell membrane</keyword>
<evidence type="ECO:0000256" key="4">
    <source>
        <dbReference type="ARBA" id="ARBA00023186"/>
    </source>
</evidence>
<dbReference type="GO" id="GO:0003755">
    <property type="term" value="F:peptidyl-prolyl cis-trans isomerase activity"/>
    <property type="evidence" value="ECO:0007669"/>
    <property type="project" value="InterPro"/>
</dbReference>
<dbReference type="Proteomes" id="UP001242021">
    <property type="component" value="Chromosome"/>
</dbReference>
<protein>
    <submittedName>
        <fullName evidence="6">Peptidylprolyl isomerase</fullName>
    </submittedName>
</protein>
<dbReference type="PANTHER" id="PTHR47529:SF1">
    <property type="entry name" value="PERIPLASMIC CHAPERONE PPID"/>
    <property type="match status" value="1"/>
</dbReference>
<dbReference type="GO" id="GO:0005886">
    <property type="term" value="C:plasma membrane"/>
    <property type="evidence" value="ECO:0007669"/>
    <property type="project" value="UniProtKB-SubCell"/>
</dbReference>
<dbReference type="AlphaFoldDB" id="A0AAJ6G9P8"/>
<feature type="transmembrane region" description="Helical" evidence="5">
    <location>
        <begin position="21"/>
        <end position="38"/>
    </location>
</feature>
<accession>A0AAJ6G9P8</accession>
<keyword evidence="5" id="KW-1133">Transmembrane helix</keyword>
<dbReference type="EMBL" id="CP098754">
    <property type="protein sequence ID" value="WIH95193.1"/>
    <property type="molecule type" value="Genomic_DNA"/>
</dbReference>
<keyword evidence="4" id="KW-0143">Chaperone</keyword>
<keyword evidence="6" id="KW-0413">Isomerase</keyword>
<evidence type="ECO:0000256" key="2">
    <source>
        <dbReference type="ARBA" id="ARBA00022475"/>
    </source>
</evidence>
<keyword evidence="5" id="KW-0812">Transmembrane</keyword>
<organism evidence="6 7">
    <name type="scientific">Brachyspira pilosicoli</name>
    <name type="common">Serpulina pilosicoli</name>
    <dbReference type="NCBI Taxonomy" id="52584"/>
    <lineage>
        <taxon>Bacteria</taxon>
        <taxon>Pseudomonadati</taxon>
        <taxon>Spirochaetota</taxon>
        <taxon>Spirochaetia</taxon>
        <taxon>Brachyspirales</taxon>
        <taxon>Brachyspiraceae</taxon>
        <taxon>Brachyspira</taxon>
    </lineage>
</organism>
<evidence type="ECO:0000313" key="6">
    <source>
        <dbReference type="EMBL" id="WIH95193.1"/>
    </source>
</evidence>
<dbReference type="PANTHER" id="PTHR47529">
    <property type="entry name" value="PEPTIDYL-PROLYL CIS-TRANS ISOMERASE D"/>
    <property type="match status" value="1"/>
</dbReference>
<dbReference type="InterPro" id="IPR027304">
    <property type="entry name" value="Trigger_fact/SurA_dom_sf"/>
</dbReference>
<reference evidence="6" key="1">
    <citation type="submission" date="2022-06" db="EMBL/GenBank/DDBJ databases">
        <title>Brachyspira pilosicoli from pigs in Switzerland.</title>
        <authorList>
            <person name="Schmitt S."/>
            <person name="Arnold M."/>
            <person name="Rossano A."/>
            <person name="Perreten V."/>
        </authorList>
    </citation>
    <scope>NUCLEOTIDE SEQUENCE</scope>
    <source>
        <strain evidence="6">MEI4028</strain>
    </source>
</reference>
<proteinExistence type="predicted"/>
<evidence type="ECO:0000256" key="1">
    <source>
        <dbReference type="ARBA" id="ARBA00004236"/>
    </source>
</evidence>
<dbReference type="InterPro" id="IPR046357">
    <property type="entry name" value="PPIase_dom_sf"/>
</dbReference>
<gene>
    <name evidence="6" type="ORF">NEH99_01330</name>
</gene>
<comment type="subcellular location">
    <subcellularLocation>
        <location evidence="1">Cell membrane</location>
    </subcellularLocation>
</comment>
<evidence type="ECO:0000256" key="3">
    <source>
        <dbReference type="ARBA" id="ARBA00023136"/>
    </source>
</evidence>
<keyword evidence="3 5" id="KW-0472">Membrane</keyword>
<dbReference type="SUPFAM" id="SSF109998">
    <property type="entry name" value="Triger factor/SurA peptide-binding domain-like"/>
    <property type="match status" value="1"/>
</dbReference>
<sequence>MSSNKKIVIKKKSPVVKTLQWLGVSAVSILLIVYFLVIDTRGSQKTPTIGSVNGTPIYYTSTSPYGKAFREIENYYQQFGIPMNADIYANIEDLAFRRAVTTILLDDLAAKNITVSDKIILQYMQSQFIDSNGNYNQMAYDAFIKNTPQSEKIRIEKDLKETVMAQTIALELFNSVKINSLELERQYIKNLTKRDIEMLYIDASEIVKNADILETDIDKYFNDNKTNFVQADISWILLANAKDAENVYKTLKNDITLFDKTVAEKSIYTNDYHLGYVTRMEIDKNIADRVFTNTQITTNTLLSPINVNGVYYVVLVNDIRLPEKYTDVNSGVLRDSYLNDNLKVLVEAEKSKQVEVLKNAVANNNNFAALNNNNNIKYYKSSAPFYYSQGLVNAADGNVIPDSSSPIFNSTVFSLNVGDKSEVIKLNNGVAVIKVLSEEKADINRLASLDTAQKNAARKELLNASVANISIEWENRSMEDAKIKRHKVR</sequence>
<dbReference type="InterPro" id="IPR052029">
    <property type="entry name" value="PpiD_chaperone"/>
</dbReference>
<evidence type="ECO:0000256" key="5">
    <source>
        <dbReference type="SAM" id="Phobius"/>
    </source>
</evidence>
<dbReference type="Gene3D" id="3.10.50.40">
    <property type="match status" value="1"/>
</dbReference>
<evidence type="ECO:0000313" key="7">
    <source>
        <dbReference type="Proteomes" id="UP001242021"/>
    </source>
</evidence>